<proteinExistence type="predicted"/>
<sequence>MPTPCYARLASITIFYNGLHGSLKANLDGVSVGAFMNNTYKQACQLIEDMAMNSYMWPNECSSYSQMSSMTKVVKEDDKYKQILEKLHHLESIVKPSMSGKRFLSCHNCPKKPLKLKYPESFAIPVEIRKKHFSKAHCVIGARINLIPLSTYLKLRLGELKNSAIILQLADRSLTHPEGVLEGLLIKVRGFIIPFDFTLLDFKEDQDIPIPLG</sequence>
<evidence type="ECO:0000313" key="1">
    <source>
        <dbReference type="EMBL" id="KAA3466572.1"/>
    </source>
</evidence>
<evidence type="ECO:0000313" key="2">
    <source>
        <dbReference type="Proteomes" id="UP000325315"/>
    </source>
</evidence>
<dbReference type="Gene3D" id="2.40.70.10">
    <property type="entry name" value="Acid Proteases"/>
    <property type="match status" value="1"/>
</dbReference>
<reference evidence="2" key="1">
    <citation type="journal article" date="2019" name="Plant Biotechnol. J.">
        <title>Genome sequencing of the Australian wild diploid species Gossypium australe highlights disease resistance and delayed gland morphogenesis.</title>
        <authorList>
            <person name="Cai Y."/>
            <person name="Cai X."/>
            <person name="Wang Q."/>
            <person name="Wang P."/>
            <person name="Zhang Y."/>
            <person name="Cai C."/>
            <person name="Xu Y."/>
            <person name="Wang K."/>
            <person name="Zhou Z."/>
            <person name="Wang C."/>
            <person name="Geng S."/>
            <person name="Li B."/>
            <person name="Dong Q."/>
            <person name="Hou Y."/>
            <person name="Wang H."/>
            <person name="Ai P."/>
            <person name="Liu Z."/>
            <person name="Yi F."/>
            <person name="Sun M."/>
            <person name="An G."/>
            <person name="Cheng J."/>
            <person name="Zhang Y."/>
            <person name="Shi Q."/>
            <person name="Xie Y."/>
            <person name="Shi X."/>
            <person name="Chang Y."/>
            <person name="Huang F."/>
            <person name="Chen Y."/>
            <person name="Hong S."/>
            <person name="Mi L."/>
            <person name="Sun Q."/>
            <person name="Zhang L."/>
            <person name="Zhou B."/>
            <person name="Peng R."/>
            <person name="Zhang X."/>
            <person name="Liu F."/>
        </authorList>
    </citation>
    <scope>NUCLEOTIDE SEQUENCE [LARGE SCALE GENOMIC DNA]</scope>
    <source>
        <strain evidence="2">cv. PA1801</strain>
    </source>
</reference>
<comment type="caution">
    <text evidence="1">The sequence shown here is derived from an EMBL/GenBank/DDBJ whole genome shotgun (WGS) entry which is preliminary data.</text>
</comment>
<dbReference type="OrthoDB" id="1305902at2759"/>
<dbReference type="EMBL" id="SMMG02000007">
    <property type="protein sequence ID" value="KAA3466572.1"/>
    <property type="molecule type" value="Genomic_DNA"/>
</dbReference>
<dbReference type="InterPro" id="IPR021109">
    <property type="entry name" value="Peptidase_aspartic_dom_sf"/>
</dbReference>
<dbReference type="AlphaFoldDB" id="A0A5B6VBQ3"/>
<accession>A0A5B6VBQ3</accession>
<keyword evidence="2" id="KW-1185">Reference proteome</keyword>
<organism evidence="1 2">
    <name type="scientific">Gossypium australe</name>
    <dbReference type="NCBI Taxonomy" id="47621"/>
    <lineage>
        <taxon>Eukaryota</taxon>
        <taxon>Viridiplantae</taxon>
        <taxon>Streptophyta</taxon>
        <taxon>Embryophyta</taxon>
        <taxon>Tracheophyta</taxon>
        <taxon>Spermatophyta</taxon>
        <taxon>Magnoliopsida</taxon>
        <taxon>eudicotyledons</taxon>
        <taxon>Gunneridae</taxon>
        <taxon>Pentapetalae</taxon>
        <taxon>rosids</taxon>
        <taxon>malvids</taxon>
        <taxon>Malvales</taxon>
        <taxon>Malvaceae</taxon>
        <taxon>Malvoideae</taxon>
        <taxon>Gossypium</taxon>
    </lineage>
</organism>
<name>A0A5B6VBQ3_9ROSI</name>
<dbReference type="PANTHER" id="PTHR33067">
    <property type="entry name" value="RNA-DIRECTED DNA POLYMERASE-RELATED"/>
    <property type="match status" value="1"/>
</dbReference>
<protein>
    <submittedName>
        <fullName evidence="1">Retrovirus-related Pol polyprotein from transposon opus</fullName>
    </submittedName>
</protein>
<dbReference type="Proteomes" id="UP000325315">
    <property type="component" value="Unassembled WGS sequence"/>
</dbReference>
<dbReference type="PANTHER" id="PTHR33067:SF31">
    <property type="entry name" value="RNA-DIRECTED DNA POLYMERASE"/>
    <property type="match status" value="1"/>
</dbReference>
<gene>
    <name evidence="1" type="ORF">EPI10_001656</name>
</gene>